<dbReference type="InterPro" id="IPR050747">
    <property type="entry name" value="Mitochondrial_chaperone_BCS1"/>
</dbReference>
<sequence length="199" mass="22526">MYDVASTYLRTKVADTSKCLNVGKTVRQERPTFDIVPGAEVIDSFQGITGLKWKSHIEKGFEGYERLRYFTLSFDKKLKEVVLESYLADVISRSKAIQEAERVVKLYSRDLGRGSPGRGWSSIVLEHPTTFEKLAMDPVQKRMLKDDLDKFVNRSGIRKLASSRPVQVPTGTDKTGLRQTDLTASQAHRRCPTQWSAVI</sequence>
<gene>
    <name evidence="3" type="ORF">SO802_029515</name>
</gene>
<organism evidence="3 4">
    <name type="scientific">Lithocarpus litseifolius</name>
    <dbReference type="NCBI Taxonomy" id="425828"/>
    <lineage>
        <taxon>Eukaryota</taxon>
        <taxon>Viridiplantae</taxon>
        <taxon>Streptophyta</taxon>
        <taxon>Embryophyta</taxon>
        <taxon>Tracheophyta</taxon>
        <taxon>Spermatophyta</taxon>
        <taxon>Magnoliopsida</taxon>
        <taxon>eudicotyledons</taxon>
        <taxon>Gunneridae</taxon>
        <taxon>Pentapetalae</taxon>
        <taxon>rosids</taxon>
        <taxon>fabids</taxon>
        <taxon>Fagales</taxon>
        <taxon>Fagaceae</taxon>
        <taxon>Lithocarpus</taxon>
    </lineage>
</organism>
<reference evidence="3 4" key="1">
    <citation type="submission" date="2024-01" db="EMBL/GenBank/DDBJ databases">
        <title>A telomere-to-telomere, gap-free genome of sweet tea (Lithocarpus litseifolius).</title>
        <authorList>
            <person name="Zhou J."/>
        </authorList>
    </citation>
    <scope>NUCLEOTIDE SEQUENCE [LARGE SCALE GENOMIC DNA]</scope>
    <source>
        <strain evidence="3">Zhou-2022a</strain>
        <tissue evidence="3">Leaf</tissue>
    </source>
</reference>
<keyword evidence="1" id="KW-0378">Hydrolase</keyword>
<dbReference type="Pfam" id="PF14363">
    <property type="entry name" value="AAA_assoc"/>
    <property type="match status" value="1"/>
</dbReference>
<proteinExistence type="predicted"/>
<keyword evidence="4" id="KW-1185">Reference proteome</keyword>
<evidence type="ECO:0000256" key="1">
    <source>
        <dbReference type="ARBA" id="ARBA00022801"/>
    </source>
</evidence>
<dbReference type="EMBL" id="JAZDWU010000010">
    <property type="protein sequence ID" value="KAK9989276.1"/>
    <property type="molecule type" value="Genomic_DNA"/>
</dbReference>
<protein>
    <recommendedName>
        <fullName evidence="2">AAA-type ATPase N-terminal domain-containing protein</fullName>
    </recommendedName>
</protein>
<feature type="domain" description="AAA-type ATPase N-terminal" evidence="2">
    <location>
        <begin position="1"/>
        <end position="56"/>
    </location>
</feature>
<dbReference type="Proteomes" id="UP001459277">
    <property type="component" value="Unassembled WGS sequence"/>
</dbReference>
<evidence type="ECO:0000313" key="3">
    <source>
        <dbReference type="EMBL" id="KAK9989276.1"/>
    </source>
</evidence>
<dbReference type="GO" id="GO:0016787">
    <property type="term" value="F:hydrolase activity"/>
    <property type="evidence" value="ECO:0007669"/>
    <property type="project" value="UniProtKB-KW"/>
</dbReference>
<accession>A0AAW2BVC8</accession>
<dbReference type="InterPro" id="IPR025753">
    <property type="entry name" value="AAA_N_dom"/>
</dbReference>
<name>A0AAW2BVC8_9ROSI</name>
<evidence type="ECO:0000259" key="2">
    <source>
        <dbReference type="Pfam" id="PF14363"/>
    </source>
</evidence>
<comment type="caution">
    <text evidence="3">The sequence shown here is derived from an EMBL/GenBank/DDBJ whole genome shotgun (WGS) entry which is preliminary data.</text>
</comment>
<dbReference type="AlphaFoldDB" id="A0AAW2BVC8"/>
<evidence type="ECO:0000313" key="4">
    <source>
        <dbReference type="Proteomes" id="UP001459277"/>
    </source>
</evidence>
<dbReference type="PANTHER" id="PTHR23070">
    <property type="entry name" value="BCS1 AAA-TYPE ATPASE"/>
    <property type="match status" value="1"/>
</dbReference>